<dbReference type="EMBL" id="BLXT01000588">
    <property type="protein sequence ID" value="GFN78216.1"/>
    <property type="molecule type" value="Genomic_DNA"/>
</dbReference>
<dbReference type="Proteomes" id="UP000735302">
    <property type="component" value="Unassembled WGS sequence"/>
</dbReference>
<evidence type="ECO:0000313" key="2">
    <source>
        <dbReference type="Proteomes" id="UP000735302"/>
    </source>
</evidence>
<comment type="caution">
    <text evidence="1">The sequence shown here is derived from an EMBL/GenBank/DDBJ whole genome shotgun (WGS) entry which is preliminary data.</text>
</comment>
<sequence length="143" mass="16219">MRKRVSNEVRKSRVNWSWRNYFKADPVVFAKWDRRLGQVTQTAQFCGRKRSFALLADAVRSKVCGDKLTGQLQGSIKEIFLAAKQFEDLQGPGLVILNRGLQSVVEALEIIYKQSAEDLLIGQKVKSNLATLLEKEATAFFKL</sequence>
<accession>A0AAV3Y7X8</accession>
<keyword evidence="2" id="KW-1185">Reference proteome</keyword>
<gene>
    <name evidence="1" type="ORF">PoB_000472200</name>
</gene>
<protein>
    <submittedName>
        <fullName evidence="1">Uncharacterized protein</fullName>
    </submittedName>
</protein>
<evidence type="ECO:0000313" key="1">
    <source>
        <dbReference type="EMBL" id="GFN78216.1"/>
    </source>
</evidence>
<proteinExistence type="predicted"/>
<name>A0AAV3Y7X8_9GAST</name>
<reference evidence="1 2" key="1">
    <citation type="journal article" date="2021" name="Elife">
        <title>Chloroplast acquisition without the gene transfer in kleptoplastic sea slugs, Plakobranchus ocellatus.</title>
        <authorList>
            <person name="Maeda T."/>
            <person name="Takahashi S."/>
            <person name="Yoshida T."/>
            <person name="Shimamura S."/>
            <person name="Takaki Y."/>
            <person name="Nagai Y."/>
            <person name="Toyoda A."/>
            <person name="Suzuki Y."/>
            <person name="Arimoto A."/>
            <person name="Ishii H."/>
            <person name="Satoh N."/>
            <person name="Nishiyama T."/>
            <person name="Hasebe M."/>
            <person name="Maruyama T."/>
            <person name="Minagawa J."/>
            <person name="Obokata J."/>
            <person name="Shigenobu S."/>
        </authorList>
    </citation>
    <scope>NUCLEOTIDE SEQUENCE [LARGE SCALE GENOMIC DNA]</scope>
</reference>
<organism evidence="1 2">
    <name type="scientific">Plakobranchus ocellatus</name>
    <dbReference type="NCBI Taxonomy" id="259542"/>
    <lineage>
        <taxon>Eukaryota</taxon>
        <taxon>Metazoa</taxon>
        <taxon>Spiralia</taxon>
        <taxon>Lophotrochozoa</taxon>
        <taxon>Mollusca</taxon>
        <taxon>Gastropoda</taxon>
        <taxon>Heterobranchia</taxon>
        <taxon>Euthyneura</taxon>
        <taxon>Panpulmonata</taxon>
        <taxon>Sacoglossa</taxon>
        <taxon>Placobranchoidea</taxon>
        <taxon>Plakobranchidae</taxon>
        <taxon>Plakobranchus</taxon>
    </lineage>
</organism>
<dbReference type="AlphaFoldDB" id="A0AAV3Y7X8"/>